<dbReference type="RefSeq" id="WP_097012625.1">
    <property type="nucleotide sequence ID" value="NZ_LT907975.1"/>
</dbReference>
<keyword evidence="1" id="KW-0472">Membrane</keyword>
<accession>A0A2C8FB79</accession>
<dbReference type="Pfam" id="PF13240">
    <property type="entry name" value="Zn_Ribbon_1"/>
    <property type="match status" value="1"/>
</dbReference>
<dbReference type="InterPro" id="IPR026870">
    <property type="entry name" value="Zinc_ribbon_dom"/>
</dbReference>
<dbReference type="KEGG" id="pprf:DPRO_2894"/>
<dbReference type="EMBL" id="LT907975">
    <property type="protein sequence ID" value="SOB59804.1"/>
    <property type="molecule type" value="Genomic_DNA"/>
</dbReference>
<dbReference type="Proteomes" id="UP000219215">
    <property type="component" value="Chromosome DPRO"/>
</dbReference>
<sequence length="103" mass="11901">MITCTKCGTRNDDEARSCRKCSKKLQSSRQPYVPQEPVQPPLSRFTPQGLPPDQWRSFRRLLEAWAYLAVLIAVGAGCVYYETWWPLYPAVAVLALLLRFRRI</sequence>
<reference evidence="4" key="1">
    <citation type="submission" date="2017-09" db="EMBL/GenBank/DDBJ databases">
        <authorList>
            <person name="Regsiter A."/>
            <person name="William W."/>
        </authorList>
    </citation>
    <scope>NUCLEOTIDE SEQUENCE [LARGE SCALE GENOMIC DNA]</scope>
    <source>
        <strain evidence="4">500-1</strain>
    </source>
</reference>
<evidence type="ECO:0000256" key="1">
    <source>
        <dbReference type="SAM" id="Phobius"/>
    </source>
</evidence>
<keyword evidence="1" id="KW-0812">Transmembrane</keyword>
<proteinExistence type="predicted"/>
<name>A0A2C8FB79_9BACT</name>
<protein>
    <recommendedName>
        <fullName evidence="2">Zinc-ribbon domain-containing protein</fullName>
    </recommendedName>
</protein>
<evidence type="ECO:0000313" key="3">
    <source>
        <dbReference type="EMBL" id="SOB59804.1"/>
    </source>
</evidence>
<gene>
    <name evidence="3" type="ORF">DPRO_2894</name>
</gene>
<feature type="transmembrane region" description="Helical" evidence="1">
    <location>
        <begin position="61"/>
        <end position="77"/>
    </location>
</feature>
<feature type="domain" description="Zinc-ribbon" evidence="2">
    <location>
        <begin position="4"/>
        <end position="25"/>
    </location>
</feature>
<keyword evidence="4" id="KW-1185">Reference proteome</keyword>
<keyword evidence="1" id="KW-1133">Transmembrane helix</keyword>
<dbReference type="OrthoDB" id="5457736at2"/>
<organism evidence="3 4">
    <name type="scientific">Pseudodesulfovibrio profundus</name>
    <dbReference type="NCBI Taxonomy" id="57320"/>
    <lineage>
        <taxon>Bacteria</taxon>
        <taxon>Pseudomonadati</taxon>
        <taxon>Thermodesulfobacteriota</taxon>
        <taxon>Desulfovibrionia</taxon>
        <taxon>Desulfovibrionales</taxon>
        <taxon>Desulfovibrionaceae</taxon>
    </lineage>
</organism>
<evidence type="ECO:0000313" key="4">
    <source>
        <dbReference type="Proteomes" id="UP000219215"/>
    </source>
</evidence>
<dbReference type="AlphaFoldDB" id="A0A2C8FB79"/>
<evidence type="ECO:0000259" key="2">
    <source>
        <dbReference type="Pfam" id="PF13240"/>
    </source>
</evidence>